<protein>
    <submittedName>
        <fullName evidence="1">Uncharacterized protein</fullName>
    </submittedName>
</protein>
<accession>A0A9P7YYU7</accession>
<sequence length="156" mass="18136">MSLQLQYPQFRTFLEAKLRIDARAIGSEEERVWYGFGRLSDIPSEFNVSGFLKQLDQSFADPQRQTKALNKINSIRQGNLDFRTAGLNRELCDRLVTQAEPDKYTDFTAQLRMILDKLQQIIAWVDQTQWIGNLLKERLSQLQVLRNNRVDSKLSG</sequence>
<dbReference type="Proteomes" id="UP000887226">
    <property type="component" value="Unassembled WGS sequence"/>
</dbReference>
<keyword evidence="2" id="KW-1185">Reference proteome</keyword>
<organism evidence="1 2">
    <name type="scientific">Calycina marina</name>
    <dbReference type="NCBI Taxonomy" id="1763456"/>
    <lineage>
        <taxon>Eukaryota</taxon>
        <taxon>Fungi</taxon>
        <taxon>Dikarya</taxon>
        <taxon>Ascomycota</taxon>
        <taxon>Pezizomycotina</taxon>
        <taxon>Leotiomycetes</taxon>
        <taxon>Helotiales</taxon>
        <taxon>Pezizellaceae</taxon>
        <taxon>Calycina</taxon>
    </lineage>
</organism>
<gene>
    <name evidence="1" type="ORF">BJ878DRAFT_515250</name>
</gene>
<dbReference type="AlphaFoldDB" id="A0A9P7YYU7"/>
<comment type="caution">
    <text evidence="1">The sequence shown here is derived from an EMBL/GenBank/DDBJ whole genome shotgun (WGS) entry which is preliminary data.</text>
</comment>
<evidence type="ECO:0000313" key="2">
    <source>
        <dbReference type="Proteomes" id="UP000887226"/>
    </source>
</evidence>
<evidence type="ECO:0000313" key="1">
    <source>
        <dbReference type="EMBL" id="KAG9242483.1"/>
    </source>
</evidence>
<proteinExistence type="predicted"/>
<reference evidence="1" key="1">
    <citation type="journal article" date="2021" name="IMA Fungus">
        <title>Genomic characterization of three marine fungi, including Emericellopsis atlantica sp. nov. with signatures of a generalist lifestyle and marine biomass degradation.</title>
        <authorList>
            <person name="Hagestad O.C."/>
            <person name="Hou L."/>
            <person name="Andersen J.H."/>
            <person name="Hansen E.H."/>
            <person name="Altermark B."/>
            <person name="Li C."/>
            <person name="Kuhnert E."/>
            <person name="Cox R.J."/>
            <person name="Crous P.W."/>
            <person name="Spatafora J.W."/>
            <person name="Lail K."/>
            <person name="Amirebrahimi M."/>
            <person name="Lipzen A."/>
            <person name="Pangilinan J."/>
            <person name="Andreopoulos W."/>
            <person name="Hayes R.D."/>
            <person name="Ng V."/>
            <person name="Grigoriev I.V."/>
            <person name="Jackson S.A."/>
            <person name="Sutton T.D.S."/>
            <person name="Dobson A.D.W."/>
            <person name="Rama T."/>
        </authorList>
    </citation>
    <scope>NUCLEOTIDE SEQUENCE</scope>
    <source>
        <strain evidence="1">TRa3180A</strain>
    </source>
</reference>
<name>A0A9P7YYU7_9HELO</name>
<dbReference type="EMBL" id="MU254069">
    <property type="protein sequence ID" value="KAG9242483.1"/>
    <property type="molecule type" value="Genomic_DNA"/>
</dbReference>
<dbReference type="OrthoDB" id="3585057at2759"/>